<dbReference type="InterPro" id="IPR016266">
    <property type="entry name" value="POLE2"/>
</dbReference>
<name>A0AAV8XW25_9CUCU</name>
<proteinExistence type="predicted"/>
<dbReference type="GO" id="GO:0006261">
    <property type="term" value="P:DNA-templated DNA replication"/>
    <property type="evidence" value="ECO:0007669"/>
    <property type="project" value="InterPro"/>
</dbReference>
<dbReference type="AlphaFoldDB" id="A0AAV8XW25"/>
<protein>
    <submittedName>
        <fullName evidence="1">Uncharacterized protein</fullName>
    </submittedName>
</protein>
<reference evidence="1" key="1">
    <citation type="journal article" date="2023" name="Insect Mol. Biol.">
        <title>Genome sequencing provides insights into the evolution of gene families encoding plant cell wall-degrading enzymes in longhorned beetles.</title>
        <authorList>
            <person name="Shin N.R."/>
            <person name="Okamura Y."/>
            <person name="Kirsch R."/>
            <person name="Pauchet Y."/>
        </authorList>
    </citation>
    <scope>NUCLEOTIDE SEQUENCE</scope>
    <source>
        <strain evidence="1">AMC_N1</strain>
    </source>
</reference>
<dbReference type="GO" id="GO:0003677">
    <property type="term" value="F:DNA binding"/>
    <property type="evidence" value="ECO:0007669"/>
    <property type="project" value="InterPro"/>
</dbReference>
<dbReference type="GO" id="GO:0008622">
    <property type="term" value="C:epsilon DNA polymerase complex"/>
    <property type="evidence" value="ECO:0007669"/>
    <property type="project" value="InterPro"/>
</dbReference>
<dbReference type="GO" id="GO:0042276">
    <property type="term" value="P:error-prone translesion synthesis"/>
    <property type="evidence" value="ECO:0007669"/>
    <property type="project" value="TreeGrafter"/>
</dbReference>
<keyword evidence="2" id="KW-1185">Reference proteome</keyword>
<gene>
    <name evidence="1" type="ORF">NQ318_013288</name>
</gene>
<sequence>MDLKDKLKKKLHNALKLSGFNIRREFCSLIVDKFLEEGIELEQNAAFDNVVKDLCTSLENQCLSEKKHRKRTCMFTFWIRPTRNNIQRDRCFRFPQTGVQSRQEDVFLRFAKSKMLTGADTKAKMFLERYSTVLQRTKRNFAQNVSDNERDKLKLQTVDYLLTLSHVTLDRTLILGALLQVSEGKYYLEDPTGMVQLNLTHAKYHGGFFVENSFVLVNGYYEDKILTVSTIVLPPGEEYRNSRPSFGHLNYFGGMSNVVLRDSQRLKQHMAQNKNEMIMLFSDVMLDHPQTFTFPNSRHLGITELLAHAQRVFLAHSSH</sequence>
<dbReference type="Proteomes" id="UP001162162">
    <property type="component" value="Unassembled WGS sequence"/>
</dbReference>
<dbReference type="PANTHER" id="PTHR12708">
    <property type="entry name" value="DNA POLYMERASE EPSILON SUBUNIT B"/>
    <property type="match status" value="1"/>
</dbReference>
<evidence type="ECO:0000313" key="2">
    <source>
        <dbReference type="Proteomes" id="UP001162162"/>
    </source>
</evidence>
<organism evidence="1 2">
    <name type="scientific">Aromia moschata</name>
    <dbReference type="NCBI Taxonomy" id="1265417"/>
    <lineage>
        <taxon>Eukaryota</taxon>
        <taxon>Metazoa</taxon>
        <taxon>Ecdysozoa</taxon>
        <taxon>Arthropoda</taxon>
        <taxon>Hexapoda</taxon>
        <taxon>Insecta</taxon>
        <taxon>Pterygota</taxon>
        <taxon>Neoptera</taxon>
        <taxon>Endopterygota</taxon>
        <taxon>Coleoptera</taxon>
        <taxon>Polyphaga</taxon>
        <taxon>Cucujiformia</taxon>
        <taxon>Chrysomeloidea</taxon>
        <taxon>Cerambycidae</taxon>
        <taxon>Cerambycinae</taxon>
        <taxon>Callichromatini</taxon>
        <taxon>Aromia</taxon>
    </lineage>
</organism>
<accession>A0AAV8XW25</accession>
<comment type="caution">
    <text evidence="1">The sequence shown here is derived from an EMBL/GenBank/DDBJ whole genome shotgun (WGS) entry which is preliminary data.</text>
</comment>
<dbReference type="EMBL" id="JAPWTK010000347">
    <property type="protein sequence ID" value="KAJ8941952.1"/>
    <property type="molecule type" value="Genomic_DNA"/>
</dbReference>
<dbReference type="PANTHER" id="PTHR12708:SF0">
    <property type="entry name" value="DNA POLYMERASE EPSILON SUBUNIT 2"/>
    <property type="match status" value="1"/>
</dbReference>
<evidence type="ECO:0000313" key="1">
    <source>
        <dbReference type="EMBL" id="KAJ8941952.1"/>
    </source>
</evidence>